<evidence type="ECO:0000259" key="2">
    <source>
        <dbReference type="Pfam" id="PF04069"/>
    </source>
</evidence>
<dbReference type="InParanoid" id="B2A3U4"/>
<evidence type="ECO:0000256" key="1">
    <source>
        <dbReference type="SAM" id="SignalP"/>
    </source>
</evidence>
<gene>
    <name evidence="3" type="ordered locus">Nther_0121</name>
</gene>
<accession>B2A3U4</accession>
<dbReference type="PROSITE" id="PS51257">
    <property type="entry name" value="PROKAR_LIPOPROTEIN"/>
    <property type="match status" value="1"/>
</dbReference>
<dbReference type="Gene3D" id="3.40.190.10">
    <property type="entry name" value="Periplasmic binding protein-like II"/>
    <property type="match status" value="1"/>
</dbReference>
<evidence type="ECO:0000313" key="4">
    <source>
        <dbReference type="Proteomes" id="UP000001683"/>
    </source>
</evidence>
<dbReference type="RefSeq" id="WP_012446611.1">
    <property type="nucleotide sequence ID" value="NC_010718.1"/>
</dbReference>
<keyword evidence="1" id="KW-0732">Signal</keyword>
<dbReference type="CDD" id="cd13611">
    <property type="entry name" value="PBP2_YehZ"/>
    <property type="match status" value="1"/>
</dbReference>
<feature type="domain" description="ABC-type glycine betaine transport system substrate-binding" evidence="2">
    <location>
        <begin position="36"/>
        <end position="305"/>
    </location>
</feature>
<dbReference type="STRING" id="457570.Nther_0121"/>
<dbReference type="GO" id="GO:0043190">
    <property type="term" value="C:ATP-binding cassette (ABC) transporter complex"/>
    <property type="evidence" value="ECO:0007669"/>
    <property type="project" value="InterPro"/>
</dbReference>
<dbReference type="Proteomes" id="UP000001683">
    <property type="component" value="Chromosome"/>
</dbReference>
<dbReference type="SUPFAM" id="SSF53850">
    <property type="entry name" value="Periplasmic binding protein-like II"/>
    <property type="match status" value="1"/>
</dbReference>
<reference evidence="3 4" key="1">
    <citation type="submission" date="2008-04" db="EMBL/GenBank/DDBJ databases">
        <title>Complete sequence of chromosome of Natranaerobius thermophilus JW/NM-WN-LF.</title>
        <authorList>
            <consortium name="US DOE Joint Genome Institute"/>
            <person name="Copeland A."/>
            <person name="Lucas S."/>
            <person name="Lapidus A."/>
            <person name="Glavina del Rio T."/>
            <person name="Dalin E."/>
            <person name="Tice H."/>
            <person name="Bruce D."/>
            <person name="Goodwin L."/>
            <person name="Pitluck S."/>
            <person name="Chertkov O."/>
            <person name="Brettin T."/>
            <person name="Detter J.C."/>
            <person name="Han C."/>
            <person name="Kuske C.R."/>
            <person name="Schmutz J."/>
            <person name="Larimer F."/>
            <person name="Land M."/>
            <person name="Hauser L."/>
            <person name="Kyrpides N."/>
            <person name="Lykidis A."/>
            <person name="Mesbah N.M."/>
            <person name="Wiegel J."/>
        </authorList>
    </citation>
    <scope>NUCLEOTIDE SEQUENCE [LARGE SCALE GENOMIC DNA]</scope>
    <source>
        <strain evidence="4">ATCC BAA-1301 / DSM 18059 / JW/NM-WN-LF</strain>
    </source>
</reference>
<proteinExistence type="predicted"/>
<organism evidence="3 4">
    <name type="scientific">Natranaerobius thermophilus (strain ATCC BAA-1301 / DSM 18059 / JW/NM-WN-LF)</name>
    <dbReference type="NCBI Taxonomy" id="457570"/>
    <lineage>
        <taxon>Bacteria</taxon>
        <taxon>Bacillati</taxon>
        <taxon>Bacillota</taxon>
        <taxon>Clostridia</taxon>
        <taxon>Natranaerobiales</taxon>
        <taxon>Natranaerobiaceae</taxon>
        <taxon>Natranaerobius</taxon>
    </lineage>
</organism>
<dbReference type="Gene3D" id="3.40.190.120">
    <property type="entry name" value="Osmoprotection protein (prox), domain 2"/>
    <property type="match status" value="1"/>
</dbReference>
<reference evidence="3 4" key="2">
    <citation type="journal article" date="2011" name="J. Bacteriol.">
        <title>Complete genome sequence of the anaerobic, halophilic alkalithermophile Natranaerobius thermophilus JW/NM-WN-LF.</title>
        <authorList>
            <person name="Zhao B."/>
            <person name="Mesbah N.M."/>
            <person name="Dalin E."/>
            <person name="Goodwin L."/>
            <person name="Nolan M."/>
            <person name="Pitluck S."/>
            <person name="Chertkov O."/>
            <person name="Brettin T.S."/>
            <person name="Han J."/>
            <person name="Larimer F.W."/>
            <person name="Land M.L."/>
            <person name="Hauser L."/>
            <person name="Kyrpides N."/>
            <person name="Wiegel J."/>
        </authorList>
    </citation>
    <scope>NUCLEOTIDE SEQUENCE [LARGE SCALE GENOMIC DNA]</scope>
    <source>
        <strain evidence="4">ATCC BAA-1301 / DSM 18059 / JW/NM-WN-LF</strain>
    </source>
</reference>
<dbReference type="GO" id="GO:0022857">
    <property type="term" value="F:transmembrane transporter activity"/>
    <property type="evidence" value="ECO:0007669"/>
    <property type="project" value="InterPro"/>
</dbReference>
<dbReference type="OrthoDB" id="9801163at2"/>
<dbReference type="KEGG" id="nth:Nther_0121"/>
<keyword evidence="4" id="KW-1185">Reference proteome</keyword>
<feature type="signal peptide" evidence="1">
    <location>
        <begin position="1"/>
        <end position="23"/>
    </location>
</feature>
<dbReference type="InterPro" id="IPR007210">
    <property type="entry name" value="ABC_Gly_betaine_transp_sub-bd"/>
</dbReference>
<feature type="chain" id="PRO_5002774853" evidence="1">
    <location>
        <begin position="24"/>
        <end position="313"/>
    </location>
</feature>
<sequence>MKMKNLAITLVILSMMLVGVGCGQDGEVQQDGDAVIAVGSKEFTEQLILGQLTIQLLEEEGYDVIDNTGLSGTAILRDAFLDGEVDVKWEYTGTALISHLGHDEAITDSEECYEAVKEEDLEENGVVWLDYAGLDNTYTLIMREDYAEEAGIQSMSDLAEAVNEGETPPTGGEWVLASNEEYATRDDGMEGVEETYGFEFEDVDIMEPGIIYGVVRDGEAPVGMGFMTDGRIDGYDLITLEDDKGFHPAYNAAPNVREEVLDEHPELEDILAKLTERLDNETMQQLNAKVDIDGYQPEEAAEEYLVEEGLISE</sequence>
<dbReference type="EMBL" id="CP001034">
    <property type="protein sequence ID" value="ACB83720.1"/>
    <property type="molecule type" value="Genomic_DNA"/>
</dbReference>
<dbReference type="eggNOG" id="COG1732">
    <property type="taxonomic scope" value="Bacteria"/>
</dbReference>
<name>B2A3U4_NATTJ</name>
<evidence type="ECO:0000313" key="3">
    <source>
        <dbReference type="EMBL" id="ACB83720.1"/>
    </source>
</evidence>
<dbReference type="HOGENOM" id="CLU_038355_1_0_9"/>
<dbReference type="AlphaFoldDB" id="B2A3U4"/>
<protein>
    <submittedName>
        <fullName evidence="3">Substrate-binding region of ABC-type glycine betaine transport system</fullName>
    </submittedName>
</protein>
<dbReference type="Pfam" id="PF04069">
    <property type="entry name" value="OpuAC"/>
    <property type="match status" value="1"/>
</dbReference>
<dbReference type="FunCoup" id="B2A3U4">
    <property type="interactions" value="69"/>
</dbReference>